<evidence type="ECO:0000256" key="4">
    <source>
        <dbReference type="SAM" id="SignalP"/>
    </source>
</evidence>
<dbReference type="InterPro" id="IPR018389">
    <property type="entry name" value="DctP_fam"/>
</dbReference>
<gene>
    <name evidence="5" type="ORF">KPS_000050</name>
</gene>
<dbReference type="Proteomes" id="UP001180616">
    <property type="component" value="Chromosome"/>
</dbReference>
<reference evidence="5" key="1">
    <citation type="submission" date="2023-09" db="EMBL/GenBank/DDBJ databases">
        <authorList>
            <consortium name="CW5 consortium"/>
            <person name="Lu C.-W."/>
        </authorList>
    </citation>
    <scope>NUCLEOTIDE SEQUENCE</scope>
    <source>
        <strain evidence="5">KPS</strain>
    </source>
</reference>
<dbReference type="InterPro" id="IPR038404">
    <property type="entry name" value="TRAP_DctP_sf"/>
</dbReference>
<dbReference type="Pfam" id="PF03480">
    <property type="entry name" value="DctP"/>
    <property type="match status" value="1"/>
</dbReference>
<dbReference type="PIRSF" id="PIRSF006470">
    <property type="entry name" value="DctB"/>
    <property type="match status" value="1"/>
</dbReference>
<accession>A0ABY9R4Q8</accession>
<dbReference type="RefSeq" id="WP_309541559.1">
    <property type="nucleotide sequence ID" value="NZ_CP133659.1"/>
</dbReference>
<keyword evidence="3 4" id="KW-0732">Signal</keyword>
<dbReference type="CDD" id="cd13603">
    <property type="entry name" value="PBP2_TRAP_Siap_TeaA_like"/>
    <property type="match status" value="1"/>
</dbReference>
<dbReference type="NCBIfam" id="TIGR00787">
    <property type="entry name" value="dctP"/>
    <property type="match status" value="1"/>
</dbReference>
<evidence type="ECO:0000256" key="3">
    <source>
        <dbReference type="ARBA" id="ARBA00022729"/>
    </source>
</evidence>
<evidence type="ECO:0000313" key="5">
    <source>
        <dbReference type="EMBL" id="WMW65565.1"/>
    </source>
</evidence>
<feature type="chain" id="PRO_5046173578" evidence="4">
    <location>
        <begin position="28"/>
        <end position="335"/>
    </location>
</feature>
<evidence type="ECO:0000256" key="1">
    <source>
        <dbReference type="ARBA" id="ARBA00009023"/>
    </source>
</evidence>
<dbReference type="NCBIfam" id="NF037995">
    <property type="entry name" value="TRAP_S1"/>
    <property type="match status" value="1"/>
</dbReference>
<name>A0ABY9R4Q8_9BACT</name>
<dbReference type="PANTHER" id="PTHR33376">
    <property type="match status" value="1"/>
</dbReference>
<dbReference type="Gene3D" id="3.40.190.170">
    <property type="entry name" value="Bacterial extracellular solute-binding protein, family 7"/>
    <property type="match status" value="1"/>
</dbReference>
<keyword evidence="6" id="KW-1185">Reference proteome</keyword>
<keyword evidence="2" id="KW-0813">Transport</keyword>
<sequence>MRNRVTALLVALLAMVTLLATSGIAQAKAITLRLAHPMAPGNNVTLGYEKFKEIVEKKSEGKVKIQLFGNCMLGSDRVTMEAVQRGTLEMASSSSPNMANFSPMFMVFDLPYITSPTHQKNLYEALDSGDLGKYLSAESEKIGLKPIMFSEYGYRNFVSRTAPVTNVASLANMKVRTTDSPVEVAVAKALTMNPAPIAWGEVYTALQQGTVDGEGNTFSLLYDAKHNEVLKFANDSAHNYSMHILMINAKVFAGLPTDVQQLLVDAGKETLVYQRGITNELETKAKQKFIEGGIKVHTLTAEERAEYVKLTRPVWDLFADRIPKHLLDLVLATQK</sequence>
<comment type="similarity">
    <text evidence="1">Belongs to the bacterial solute-binding protein 7 family.</text>
</comment>
<evidence type="ECO:0000313" key="6">
    <source>
        <dbReference type="Proteomes" id="UP001180616"/>
    </source>
</evidence>
<feature type="signal peptide" evidence="4">
    <location>
        <begin position="1"/>
        <end position="27"/>
    </location>
</feature>
<protein>
    <submittedName>
        <fullName evidence="5">TRAP transporter substrate-binding protein</fullName>
    </submittedName>
</protein>
<dbReference type="InterPro" id="IPR004682">
    <property type="entry name" value="TRAP_DctP"/>
</dbReference>
<organism evidence="5 6">
    <name type="scientific">Nitratidesulfovibrio liaohensis</name>
    <dbReference type="NCBI Taxonomy" id="2604158"/>
    <lineage>
        <taxon>Bacteria</taxon>
        <taxon>Pseudomonadati</taxon>
        <taxon>Thermodesulfobacteriota</taxon>
        <taxon>Desulfovibrionia</taxon>
        <taxon>Desulfovibrionales</taxon>
        <taxon>Desulfovibrionaceae</taxon>
        <taxon>Nitratidesulfovibrio</taxon>
    </lineage>
</organism>
<evidence type="ECO:0000256" key="2">
    <source>
        <dbReference type="ARBA" id="ARBA00022448"/>
    </source>
</evidence>
<dbReference type="PANTHER" id="PTHR33376:SF7">
    <property type="entry name" value="C4-DICARBOXYLATE-BINDING PROTEIN DCTB"/>
    <property type="match status" value="1"/>
</dbReference>
<dbReference type="EMBL" id="CP133659">
    <property type="protein sequence ID" value="WMW65565.1"/>
    <property type="molecule type" value="Genomic_DNA"/>
</dbReference>
<proteinExistence type="inferred from homology"/>